<sequence length="99" mass="11433">MGLRHVGEFFGTWAIFWSHGIPGSPAKLDPGGLQQPPWPMDHGVRTTDRNTPKDKHGQRWPYIKNFNKITQDPKKAKKAIKSIFIKNHHRKGQGEKYYV</sequence>
<keyword evidence="3" id="KW-1185">Reference proteome</keyword>
<evidence type="ECO:0000256" key="1">
    <source>
        <dbReference type="SAM" id="MobiDB-lite"/>
    </source>
</evidence>
<evidence type="ECO:0000313" key="3">
    <source>
        <dbReference type="Proteomes" id="UP000765509"/>
    </source>
</evidence>
<protein>
    <submittedName>
        <fullName evidence="2">Uncharacterized protein</fullName>
    </submittedName>
</protein>
<reference evidence="2" key="1">
    <citation type="submission" date="2021-03" db="EMBL/GenBank/DDBJ databases">
        <title>Draft genome sequence of rust myrtle Austropuccinia psidii MF-1, a brazilian biotype.</title>
        <authorList>
            <person name="Quecine M.C."/>
            <person name="Pachon D.M.R."/>
            <person name="Bonatelli M.L."/>
            <person name="Correr F.H."/>
            <person name="Franceschini L.M."/>
            <person name="Leite T.F."/>
            <person name="Margarido G.R.A."/>
            <person name="Almeida C.A."/>
            <person name="Ferrarezi J.A."/>
            <person name="Labate C.A."/>
        </authorList>
    </citation>
    <scope>NUCLEOTIDE SEQUENCE</scope>
    <source>
        <strain evidence="2">MF-1</strain>
    </source>
</reference>
<organism evidence="2 3">
    <name type="scientific">Austropuccinia psidii MF-1</name>
    <dbReference type="NCBI Taxonomy" id="1389203"/>
    <lineage>
        <taxon>Eukaryota</taxon>
        <taxon>Fungi</taxon>
        <taxon>Dikarya</taxon>
        <taxon>Basidiomycota</taxon>
        <taxon>Pucciniomycotina</taxon>
        <taxon>Pucciniomycetes</taxon>
        <taxon>Pucciniales</taxon>
        <taxon>Sphaerophragmiaceae</taxon>
        <taxon>Austropuccinia</taxon>
    </lineage>
</organism>
<evidence type="ECO:0000313" key="2">
    <source>
        <dbReference type="EMBL" id="MBW0585446.1"/>
    </source>
</evidence>
<dbReference type="EMBL" id="AVOT02120951">
    <property type="protein sequence ID" value="MBW0585446.1"/>
    <property type="molecule type" value="Genomic_DNA"/>
</dbReference>
<gene>
    <name evidence="2" type="ORF">O181_125161</name>
</gene>
<feature type="compositionally biased region" description="Basic and acidic residues" evidence="1">
    <location>
        <begin position="42"/>
        <end position="57"/>
    </location>
</feature>
<dbReference type="AlphaFoldDB" id="A0A9Q3KSK2"/>
<name>A0A9Q3KSK2_9BASI</name>
<comment type="caution">
    <text evidence="2">The sequence shown here is derived from an EMBL/GenBank/DDBJ whole genome shotgun (WGS) entry which is preliminary data.</text>
</comment>
<accession>A0A9Q3KSK2</accession>
<dbReference type="Proteomes" id="UP000765509">
    <property type="component" value="Unassembled WGS sequence"/>
</dbReference>
<feature type="region of interest" description="Disordered" evidence="1">
    <location>
        <begin position="26"/>
        <end position="59"/>
    </location>
</feature>
<proteinExistence type="predicted"/>